<sequence length="415" mass="46369">MSSVIAGSRRGPAIKYSPALDGVRAKASAVEQEQVDFAEDLSELREDPDIVALIGKAKRNEKNPPRKHHVVPASFLRRWTEERQLRVTEVDEGRSWITTAEKAGRRTDYYNLASEDLDPDQVPPLLAETLLSEIEALGKNAIDALLDKGVKDLSHQERSDLAVFLGFQSVRGDSTREMIRKVANDDFKIQYGQLNNDGIRRELIKRGLEATEASVAESAKFITDLNEGSVTVGPQRPAEVMHAFQMALKVAEVLYDRHWATFKTAPILLTCDEPVIPLGCPGDNRAELTGIADARAIIFPLAPDSLLVMFRNPPSARTLAPLTHQELAEINHEVIAHAARWAFERPRRKTSMALRVPPRPQATQIVEHEVTGKPNTSIVRLFKPSRWAESSHPPTWPVSKWLWHSPFSHRGSPQP</sequence>
<dbReference type="Pfam" id="PF14022">
    <property type="entry name" value="DUF4238"/>
    <property type="match status" value="1"/>
</dbReference>
<dbReference type="RefSeq" id="WP_347781490.1">
    <property type="nucleotide sequence ID" value="NZ_JBBMFV010000001.1"/>
</dbReference>
<evidence type="ECO:0000313" key="2">
    <source>
        <dbReference type="Proteomes" id="UP001448614"/>
    </source>
</evidence>
<organism evidence="1 2">
    <name type="scientific">Paenarthrobacter nicotinovorans</name>
    <name type="common">Arthrobacter nicotinovorans</name>
    <dbReference type="NCBI Taxonomy" id="29320"/>
    <lineage>
        <taxon>Bacteria</taxon>
        <taxon>Bacillati</taxon>
        <taxon>Actinomycetota</taxon>
        <taxon>Actinomycetes</taxon>
        <taxon>Micrococcales</taxon>
        <taxon>Micrococcaceae</taxon>
        <taxon>Paenarthrobacter</taxon>
    </lineage>
</organism>
<dbReference type="Proteomes" id="UP001448614">
    <property type="component" value="Unassembled WGS sequence"/>
</dbReference>
<reference evidence="1 2" key="1">
    <citation type="journal article" date="2024" name="Appl. Microbiol. Biotechnol.">
        <title>Biosynthetic gene clusters with biotechnological applications in novel Antarctic isolates from Actinomycetota.</title>
        <authorList>
            <person name="Bruna P."/>
            <person name="Nunez-Montero K."/>
            <person name="Contreras M.J."/>
            <person name="Leal K."/>
            <person name="Garcia M."/>
            <person name="Abanto M."/>
            <person name="Barrientos L."/>
        </authorList>
    </citation>
    <scope>NUCLEOTIDE SEQUENCE [LARGE SCALE GENOMIC DNA]</scope>
    <source>
        <strain evidence="1 2">Se16.17</strain>
    </source>
</reference>
<proteinExistence type="predicted"/>
<gene>
    <name evidence="1" type="ORF">V3C41_00270</name>
</gene>
<dbReference type="InterPro" id="IPR025332">
    <property type="entry name" value="DUF4238"/>
</dbReference>
<dbReference type="EMBL" id="JBBMFV010000001">
    <property type="protein sequence ID" value="MEO3939502.1"/>
    <property type="molecule type" value="Genomic_DNA"/>
</dbReference>
<keyword evidence="2" id="KW-1185">Reference proteome</keyword>
<accession>A0ABV0GLR1</accession>
<name>A0ABV0GLR1_PAENI</name>
<evidence type="ECO:0000313" key="1">
    <source>
        <dbReference type="EMBL" id="MEO3939502.1"/>
    </source>
</evidence>
<comment type="caution">
    <text evidence="1">The sequence shown here is derived from an EMBL/GenBank/DDBJ whole genome shotgun (WGS) entry which is preliminary data.</text>
</comment>
<protein>
    <submittedName>
        <fullName evidence="1">DUF4238 domain-containing protein</fullName>
    </submittedName>
</protein>